<organism evidence="4 5">
    <name type="scientific">Roseovarius spongiae</name>
    <dbReference type="NCBI Taxonomy" id="2320272"/>
    <lineage>
        <taxon>Bacteria</taxon>
        <taxon>Pseudomonadati</taxon>
        <taxon>Pseudomonadota</taxon>
        <taxon>Alphaproteobacteria</taxon>
        <taxon>Rhodobacterales</taxon>
        <taxon>Roseobacteraceae</taxon>
        <taxon>Roseovarius</taxon>
    </lineage>
</organism>
<feature type="domain" description="GFO/IDH/MocA-like oxidoreductase" evidence="3">
    <location>
        <begin position="134"/>
        <end position="254"/>
    </location>
</feature>
<dbReference type="EMBL" id="RAPE01000005">
    <property type="protein sequence ID" value="RKF12989.1"/>
    <property type="molecule type" value="Genomic_DNA"/>
</dbReference>
<comment type="caution">
    <text evidence="4">The sequence shown here is derived from an EMBL/GenBank/DDBJ whole genome shotgun (WGS) entry which is preliminary data.</text>
</comment>
<gene>
    <name evidence="4" type="ORF">D6850_15920</name>
</gene>
<evidence type="ECO:0000259" key="3">
    <source>
        <dbReference type="Pfam" id="PF22725"/>
    </source>
</evidence>
<evidence type="ECO:0000256" key="1">
    <source>
        <dbReference type="ARBA" id="ARBA00023002"/>
    </source>
</evidence>
<dbReference type="InterPro" id="IPR050463">
    <property type="entry name" value="Gfo/Idh/MocA_oxidrdct_glycsds"/>
</dbReference>
<dbReference type="Gene3D" id="3.40.50.720">
    <property type="entry name" value="NAD(P)-binding Rossmann-like Domain"/>
    <property type="match status" value="1"/>
</dbReference>
<dbReference type="InterPro" id="IPR000683">
    <property type="entry name" value="Gfo/Idh/MocA-like_OxRdtase_N"/>
</dbReference>
<dbReference type="GO" id="GO:0016491">
    <property type="term" value="F:oxidoreductase activity"/>
    <property type="evidence" value="ECO:0007669"/>
    <property type="project" value="UniProtKB-KW"/>
</dbReference>
<dbReference type="Proteomes" id="UP000281128">
    <property type="component" value="Unassembled WGS sequence"/>
</dbReference>
<keyword evidence="5" id="KW-1185">Reference proteome</keyword>
<proteinExistence type="predicted"/>
<dbReference type="InterPro" id="IPR036291">
    <property type="entry name" value="NAD(P)-bd_dom_sf"/>
</dbReference>
<name>A0A3A8B7R4_9RHOB</name>
<reference evidence="4 5" key="1">
    <citation type="submission" date="2018-09" db="EMBL/GenBank/DDBJ databases">
        <title>Roseovarius spongiae sp. nov., isolated from a marine sponge.</title>
        <authorList>
            <person name="Zhuang L."/>
            <person name="Luo L."/>
        </authorList>
    </citation>
    <scope>NUCLEOTIDE SEQUENCE [LARGE SCALE GENOMIC DNA]</scope>
    <source>
        <strain evidence="4 5">HN-E21</strain>
    </source>
</reference>
<dbReference type="GO" id="GO:0000166">
    <property type="term" value="F:nucleotide binding"/>
    <property type="evidence" value="ECO:0007669"/>
    <property type="project" value="InterPro"/>
</dbReference>
<dbReference type="OrthoDB" id="7798185at2"/>
<evidence type="ECO:0000259" key="2">
    <source>
        <dbReference type="Pfam" id="PF01408"/>
    </source>
</evidence>
<dbReference type="PANTHER" id="PTHR43818:SF11">
    <property type="entry name" value="BCDNA.GH03377"/>
    <property type="match status" value="1"/>
</dbReference>
<evidence type="ECO:0000313" key="4">
    <source>
        <dbReference type="EMBL" id="RKF12989.1"/>
    </source>
</evidence>
<dbReference type="Gene3D" id="3.30.360.10">
    <property type="entry name" value="Dihydrodipicolinate Reductase, domain 2"/>
    <property type="match status" value="1"/>
</dbReference>
<dbReference type="Pfam" id="PF01408">
    <property type="entry name" value="GFO_IDH_MocA"/>
    <property type="match status" value="1"/>
</dbReference>
<dbReference type="AlphaFoldDB" id="A0A3A8B7R4"/>
<dbReference type="SUPFAM" id="SSF55347">
    <property type="entry name" value="Glyceraldehyde-3-phosphate dehydrogenase-like, C-terminal domain"/>
    <property type="match status" value="1"/>
</dbReference>
<feature type="domain" description="Gfo/Idh/MocA-like oxidoreductase N-terminal" evidence="2">
    <location>
        <begin position="6"/>
        <end position="126"/>
    </location>
</feature>
<dbReference type="InterPro" id="IPR055170">
    <property type="entry name" value="GFO_IDH_MocA-like_dom"/>
</dbReference>
<keyword evidence="1" id="KW-0560">Oxidoreductase</keyword>
<sequence length="332" mass="35151">MTDTQVKCAIVGLGRWGRNLVTSAAGNADAPLRFVRAATRTPAKAEDFCAEHDLPLCDDYREVLADPEVEAVVFATPHSQHHEQVIAAAEAGKHIFVEKPFALTLGDAREMTDAAAAHRRCLAVGFNRRFMPAFREMRDRMKEGAIGKPLLIEGQFSGPWGFGYSADMWRGSAAENPAGGMAAMGIHVLDAMIALMGPVAAVRTLSRTQALESDLHDTTVTLLDFASGAAGTLTTLMASPTYWRLHVAGTEGWIAMPDQDSVERLDGDAPTRTALPAGNSLGAELSVFARAIRGGANWPIPAADILAGVAAMQAIGCSAERGGEKVEVTAIG</sequence>
<dbReference type="RefSeq" id="WP_121168603.1">
    <property type="nucleotide sequence ID" value="NZ_RAPE01000005.1"/>
</dbReference>
<dbReference type="PANTHER" id="PTHR43818">
    <property type="entry name" value="BCDNA.GH03377"/>
    <property type="match status" value="1"/>
</dbReference>
<dbReference type="Pfam" id="PF22725">
    <property type="entry name" value="GFO_IDH_MocA_C3"/>
    <property type="match status" value="1"/>
</dbReference>
<accession>A0A3A8B7R4</accession>
<evidence type="ECO:0000313" key="5">
    <source>
        <dbReference type="Proteomes" id="UP000281128"/>
    </source>
</evidence>
<dbReference type="SUPFAM" id="SSF51735">
    <property type="entry name" value="NAD(P)-binding Rossmann-fold domains"/>
    <property type="match status" value="1"/>
</dbReference>
<protein>
    <submittedName>
        <fullName evidence="4">Gfo/Idh/MocA family oxidoreductase</fullName>
    </submittedName>
</protein>